<comment type="caution">
    <text evidence="13">The sequence shown here is derived from an EMBL/GenBank/DDBJ whole genome shotgun (WGS) entry which is preliminary data.</text>
</comment>
<evidence type="ECO:0000313" key="13">
    <source>
        <dbReference type="EMBL" id="KAK4035105.1"/>
    </source>
</evidence>
<evidence type="ECO:0000256" key="3">
    <source>
        <dbReference type="ARBA" id="ARBA00022525"/>
    </source>
</evidence>
<dbReference type="AlphaFoldDB" id="A0AAN6PCS7"/>
<feature type="chain" id="PRO_5043035354" evidence="11">
    <location>
        <begin position="20"/>
        <end position="378"/>
    </location>
</feature>
<comment type="subcellular location">
    <subcellularLocation>
        <location evidence="2">Secreted</location>
    </subcellularLocation>
</comment>
<evidence type="ECO:0000256" key="2">
    <source>
        <dbReference type="ARBA" id="ARBA00004613"/>
    </source>
</evidence>
<evidence type="ECO:0000256" key="8">
    <source>
        <dbReference type="ARBA" id="ARBA00023326"/>
    </source>
</evidence>
<dbReference type="InterPro" id="IPR017853">
    <property type="entry name" value="GH"/>
</dbReference>
<dbReference type="GO" id="GO:0000272">
    <property type="term" value="P:polysaccharide catabolic process"/>
    <property type="evidence" value="ECO:0007669"/>
    <property type="project" value="UniProtKB-KW"/>
</dbReference>
<evidence type="ECO:0000256" key="6">
    <source>
        <dbReference type="ARBA" id="ARBA00023277"/>
    </source>
</evidence>
<feature type="domain" description="GH18" evidence="12">
    <location>
        <begin position="30"/>
        <end position="327"/>
    </location>
</feature>
<sequence>MKPILLASLLWAATSGAAAAPLRQTRPELPRLILYYQTTHDAAGRPISLLPLINKQHIALTHLIVGAFHVHANGTLHLNDHPPSHPRYDTLWTETRILQSAGVKILGMVGGAARGSFTPHTLDGGNGNTTFTTAAAFERAYALLRDAIDAHDLDGVDLDVEEPMSQRGIARLVRRLRADFGPRFVVSLAPVATALLGGGGRDGGRGGGNLSGFSYAALEKQVGRGQVGFYNAQFYNGFGGVRDTALFDKIVAAGWEAGRVVIGQLTSPANGAGFVGHAQLGRTVAALRRRYGEIGGVVGWEYFNGVPGGLGEPWKWAQSMTRILRPGREPVLRISRETAEELNRAWMESTAAGRGGRLGTERWVGLVPNVDYLGMVNE</sequence>
<dbReference type="Proteomes" id="UP001303115">
    <property type="component" value="Unassembled WGS sequence"/>
</dbReference>
<feature type="signal peptide" evidence="11">
    <location>
        <begin position="1"/>
        <end position="19"/>
    </location>
</feature>
<reference evidence="14" key="1">
    <citation type="journal article" date="2023" name="Mol. Phylogenet. Evol.">
        <title>Genome-scale phylogeny and comparative genomics of the fungal order Sordariales.</title>
        <authorList>
            <person name="Hensen N."/>
            <person name="Bonometti L."/>
            <person name="Westerberg I."/>
            <person name="Brannstrom I.O."/>
            <person name="Guillou S."/>
            <person name="Cros-Aarteil S."/>
            <person name="Calhoun S."/>
            <person name="Haridas S."/>
            <person name="Kuo A."/>
            <person name="Mondo S."/>
            <person name="Pangilinan J."/>
            <person name="Riley R."/>
            <person name="LaButti K."/>
            <person name="Andreopoulos B."/>
            <person name="Lipzen A."/>
            <person name="Chen C."/>
            <person name="Yan M."/>
            <person name="Daum C."/>
            <person name="Ng V."/>
            <person name="Clum A."/>
            <person name="Steindorff A."/>
            <person name="Ohm R.A."/>
            <person name="Martin F."/>
            <person name="Silar P."/>
            <person name="Natvig D.O."/>
            <person name="Lalanne C."/>
            <person name="Gautier V."/>
            <person name="Ament-Velasquez S.L."/>
            <person name="Kruys A."/>
            <person name="Hutchinson M.I."/>
            <person name="Powell A.J."/>
            <person name="Barry K."/>
            <person name="Miller A.N."/>
            <person name="Grigoriev I.V."/>
            <person name="Debuchy R."/>
            <person name="Gladieux P."/>
            <person name="Hiltunen Thoren M."/>
            <person name="Johannesson H."/>
        </authorList>
    </citation>
    <scope>NUCLEOTIDE SEQUENCE [LARGE SCALE GENOMIC DNA]</scope>
    <source>
        <strain evidence="14">CBS 284.82</strain>
    </source>
</reference>
<evidence type="ECO:0000256" key="11">
    <source>
        <dbReference type="SAM" id="SignalP"/>
    </source>
</evidence>
<proteinExistence type="inferred from homology"/>
<evidence type="ECO:0000256" key="7">
    <source>
        <dbReference type="ARBA" id="ARBA00023295"/>
    </source>
</evidence>
<keyword evidence="3" id="KW-0964">Secreted</keyword>
<protein>
    <submittedName>
        <fullName evidence="13">Glycoside hydrolase</fullName>
    </submittedName>
</protein>
<keyword evidence="7 9" id="KW-0326">Glycosidase</keyword>
<organism evidence="13 14">
    <name type="scientific">Parachaetomium inaequale</name>
    <dbReference type="NCBI Taxonomy" id="2588326"/>
    <lineage>
        <taxon>Eukaryota</taxon>
        <taxon>Fungi</taxon>
        <taxon>Dikarya</taxon>
        <taxon>Ascomycota</taxon>
        <taxon>Pezizomycotina</taxon>
        <taxon>Sordariomycetes</taxon>
        <taxon>Sordariomycetidae</taxon>
        <taxon>Sordariales</taxon>
        <taxon>Chaetomiaceae</taxon>
        <taxon>Parachaetomium</taxon>
    </lineage>
</organism>
<evidence type="ECO:0000313" key="14">
    <source>
        <dbReference type="Proteomes" id="UP001303115"/>
    </source>
</evidence>
<dbReference type="PROSITE" id="PS01095">
    <property type="entry name" value="GH18_1"/>
    <property type="match status" value="1"/>
</dbReference>
<evidence type="ECO:0000256" key="10">
    <source>
        <dbReference type="RuleBase" id="RU004453"/>
    </source>
</evidence>
<dbReference type="SUPFAM" id="SSF51445">
    <property type="entry name" value="(Trans)glycosidases"/>
    <property type="match status" value="1"/>
</dbReference>
<gene>
    <name evidence="13" type="ORF">C8A01DRAFT_18193</name>
</gene>
<accession>A0AAN6PCS7</accession>
<dbReference type="GO" id="GO:0006032">
    <property type="term" value="P:chitin catabolic process"/>
    <property type="evidence" value="ECO:0007669"/>
    <property type="project" value="UniProtKB-KW"/>
</dbReference>
<name>A0AAN6PCS7_9PEZI</name>
<keyword evidence="11" id="KW-0732">Signal</keyword>
<dbReference type="PROSITE" id="PS51910">
    <property type="entry name" value="GH18_2"/>
    <property type="match status" value="1"/>
</dbReference>
<evidence type="ECO:0000256" key="5">
    <source>
        <dbReference type="ARBA" id="ARBA00023024"/>
    </source>
</evidence>
<keyword evidence="4 9" id="KW-0378">Hydrolase</keyword>
<evidence type="ECO:0000259" key="12">
    <source>
        <dbReference type="PROSITE" id="PS51910"/>
    </source>
</evidence>
<keyword evidence="5" id="KW-0146">Chitin degradation</keyword>
<comment type="catalytic activity">
    <reaction evidence="1">
        <text>Random endo-hydrolysis of N-acetyl-beta-D-glucosaminide (1-&gt;4)-beta-linkages in chitin and chitodextrins.</text>
        <dbReference type="EC" id="3.2.1.14"/>
    </reaction>
</comment>
<evidence type="ECO:0000256" key="9">
    <source>
        <dbReference type="RuleBase" id="RU000489"/>
    </source>
</evidence>
<dbReference type="InterPro" id="IPR001579">
    <property type="entry name" value="Glyco_hydro_18_chit_AS"/>
</dbReference>
<comment type="similarity">
    <text evidence="10">Belongs to the glycosyl hydrolase 18 family.</text>
</comment>
<dbReference type="EMBL" id="MU854455">
    <property type="protein sequence ID" value="KAK4035105.1"/>
    <property type="molecule type" value="Genomic_DNA"/>
</dbReference>
<dbReference type="Pfam" id="PF00704">
    <property type="entry name" value="Glyco_hydro_18"/>
    <property type="match status" value="1"/>
</dbReference>
<keyword evidence="6" id="KW-0119">Carbohydrate metabolism</keyword>
<keyword evidence="14" id="KW-1185">Reference proteome</keyword>
<evidence type="ECO:0000256" key="1">
    <source>
        <dbReference type="ARBA" id="ARBA00000822"/>
    </source>
</evidence>
<dbReference type="GO" id="GO:0005576">
    <property type="term" value="C:extracellular region"/>
    <property type="evidence" value="ECO:0007669"/>
    <property type="project" value="UniProtKB-SubCell"/>
</dbReference>
<dbReference type="InterPro" id="IPR001223">
    <property type="entry name" value="Glyco_hydro18_cat"/>
</dbReference>
<evidence type="ECO:0000256" key="4">
    <source>
        <dbReference type="ARBA" id="ARBA00022801"/>
    </source>
</evidence>
<dbReference type="GO" id="GO:0008843">
    <property type="term" value="F:endochitinase activity"/>
    <property type="evidence" value="ECO:0007669"/>
    <property type="project" value="UniProtKB-EC"/>
</dbReference>
<keyword evidence="8" id="KW-0624">Polysaccharide degradation</keyword>
<dbReference type="Gene3D" id="3.20.20.80">
    <property type="entry name" value="Glycosidases"/>
    <property type="match status" value="1"/>
</dbReference>